<sequence>MKTTVTNDLLRTILNHYPIVPSHLIHSAGRSFCLSGDRRLRELSKKGVIYTYKKHQYDFTETPPLILRSLIQKEE</sequence>
<protein>
    <submittedName>
        <fullName evidence="1">Uncharacterized protein</fullName>
    </submittedName>
</protein>
<dbReference type="AlphaFoldDB" id="A0A6H1ZAQ5"/>
<accession>A0A6H1ZAQ5</accession>
<organism evidence="1">
    <name type="scientific">viral metagenome</name>
    <dbReference type="NCBI Taxonomy" id="1070528"/>
    <lineage>
        <taxon>unclassified sequences</taxon>
        <taxon>metagenomes</taxon>
        <taxon>organismal metagenomes</taxon>
    </lineage>
</organism>
<reference evidence="1" key="1">
    <citation type="submission" date="2020-03" db="EMBL/GenBank/DDBJ databases">
        <title>The deep terrestrial virosphere.</title>
        <authorList>
            <person name="Holmfeldt K."/>
            <person name="Nilsson E."/>
            <person name="Simone D."/>
            <person name="Lopez-Fernandez M."/>
            <person name="Wu X."/>
            <person name="de Brujin I."/>
            <person name="Lundin D."/>
            <person name="Andersson A."/>
            <person name="Bertilsson S."/>
            <person name="Dopson M."/>
        </authorList>
    </citation>
    <scope>NUCLEOTIDE SEQUENCE</scope>
    <source>
        <strain evidence="1">TM448A00093</strain>
    </source>
</reference>
<proteinExistence type="predicted"/>
<gene>
    <name evidence="1" type="ORF">TM448A00093_0085</name>
</gene>
<dbReference type="EMBL" id="MT143975">
    <property type="protein sequence ID" value="QJA44355.1"/>
    <property type="molecule type" value="Genomic_DNA"/>
</dbReference>
<evidence type="ECO:0000313" key="1">
    <source>
        <dbReference type="EMBL" id="QJA44355.1"/>
    </source>
</evidence>
<name>A0A6H1ZAQ5_9ZZZZ</name>